<proteinExistence type="predicted"/>
<evidence type="ECO:0000256" key="1">
    <source>
        <dbReference type="SAM" id="SignalP"/>
    </source>
</evidence>
<keyword evidence="1" id="KW-0732">Signal</keyword>
<gene>
    <name evidence="2" type="ORF">SAMN04490244_108167</name>
</gene>
<dbReference type="EMBL" id="FOGU01000008">
    <property type="protein sequence ID" value="SES26118.1"/>
    <property type="molecule type" value="Genomic_DNA"/>
</dbReference>
<feature type="chain" id="PRO_5012881842" description="DUF4157 domain-containing protein" evidence="1">
    <location>
        <begin position="16"/>
        <end position="228"/>
    </location>
</feature>
<accession>A0A1H9VX53</accession>
<reference evidence="2 3" key="1">
    <citation type="submission" date="2016-10" db="EMBL/GenBank/DDBJ databases">
        <authorList>
            <person name="de Groot N.N."/>
        </authorList>
    </citation>
    <scope>NUCLEOTIDE SEQUENCE [LARGE SCALE GENOMIC DNA]</scope>
    <source>
        <strain evidence="2 3">DSM 23042</strain>
    </source>
</reference>
<organism evidence="2 3">
    <name type="scientific">Tranquillimonas rosea</name>
    <dbReference type="NCBI Taxonomy" id="641238"/>
    <lineage>
        <taxon>Bacteria</taxon>
        <taxon>Pseudomonadati</taxon>
        <taxon>Pseudomonadota</taxon>
        <taxon>Alphaproteobacteria</taxon>
        <taxon>Rhodobacterales</taxon>
        <taxon>Roseobacteraceae</taxon>
        <taxon>Tranquillimonas</taxon>
    </lineage>
</organism>
<evidence type="ECO:0000313" key="3">
    <source>
        <dbReference type="Proteomes" id="UP000198885"/>
    </source>
</evidence>
<sequence>MTRRLVMFAVCLALAACGRPLTGTERRFAATVQGDALAVDRVRVTDTALLSAFSMERPARPRTACQDRILPPPDGPVVSVSPGALVLFDRVYYDRSLYRRDFLQSYPEQMSLWHAMLLAHELTHVWQWQNREKTGYSPFKAAGEHDPGADPYLFELDGRGFLDFGYEQQGAVVEEYVCCRALDPEGERTQRLYDLLRPHFPDIARQETVARAGVVLPWDGAETRGICS</sequence>
<dbReference type="RefSeq" id="WP_235859887.1">
    <property type="nucleotide sequence ID" value="NZ_CBDDGO010000004.1"/>
</dbReference>
<dbReference type="PROSITE" id="PS51257">
    <property type="entry name" value="PROKAR_LIPOPROTEIN"/>
    <property type="match status" value="1"/>
</dbReference>
<dbReference type="Proteomes" id="UP000198885">
    <property type="component" value="Unassembled WGS sequence"/>
</dbReference>
<protein>
    <recommendedName>
        <fullName evidence="4">DUF4157 domain-containing protein</fullName>
    </recommendedName>
</protein>
<dbReference type="STRING" id="641238.SAMN04490244_108167"/>
<name>A0A1H9VX53_9RHOB</name>
<feature type="signal peptide" evidence="1">
    <location>
        <begin position="1"/>
        <end position="15"/>
    </location>
</feature>
<evidence type="ECO:0000313" key="2">
    <source>
        <dbReference type="EMBL" id="SES26118.1"/>
    </source>
</evidence>
<keyword evidence="3" id="KW-1185">Reference proteome</keyword>
<dbReference type="AlphaFoldDB" id="A0A1H9VX53"/>
<evidence type="ECO:0008006" key="4">
    <source>
        <dbReference type="Google" id="ProtNLM"/>
    </source>
</evidence>